<evidence type="ECO:0000313" key="14">
    <source>
        <dbReference type="Proteomes" id="UP000092498"/>
    </source>
</evidence>
<evidence type="ECO:0000256" key="8">
    <source>
        <dbReference type="ARBA" id="ARBA00023136"/>
    </source>
</evidence>
<dbReference type="InterPro" id="IPR005791">
    <property type="entry name" value="SecD"/>
</dbReference>
<dbReference type="Pfam" id="PF22599">
    <property type="entry name" value="SecDF_P1_head"/>
    <property type="match status" value="1"/>
</dbReference>
<dbReference type="Pfam" id="PF07549">
    <property type="entry name" value="Sec_GG"/>
    <property type="match status" value="1"/>
</dbReference>
<dbReference type="InterPro" id="IPR055344">
    <property type="entry name" value="SecD_SecF_C_bact"/>
</dbReference>
<dbReference type="Gene3D" id="1.20.1640.10">
    <property type="entry name" value="Multidrug efflux transporter AcrB transmembrane domain"/>
    <property type="match status" value="1"/>
</dbReference>
<accession>A0A1B1ADV2</accession>
<evidence type="ECO:0000256" key="2">
    <source>
        <dbReference type="ARBA" id="ARBA00022448"/>
    </source>
</evidence>
<reference evidence="13 14" key="1">
    <citation type="submission" date="2015-11" db="EMBL/GenBank/DDBJ databases">
        <title>Whole-Genome Sequence of Candidatus Oderbacter manganicum from the National Park Lower Oder Valley, Germany.</title>
        <authorList>
            <person name="Braun B."/>
            <person name="Liere K."/>
            <person name="Szewzyk U."/>
        </authorList>
    </citation>
    <scope>NUCLEOTIDE SEQUENCE [LARGE SCALE GENOMIC DNA]</scope>
    <source>
        <strain evidence="13 14">OTSz_A_272</strain>
    </source>
</reference>
<feature type="transmembrane region" description="Helical" evidence="9">
    <location>
        <begin position="369"/>
        <end position="386"/>
    </location>
</feature>
<evidence type="ECO:0000256" key="1">
    <source>
        <dbReference type="ARBA" id="ARBA00004651"/>
    </source>
</evidence>
<dbReference type="InParanoid" id="A0A1B1ADV2"/>
<comment type="subcellular location">
    <subcellularLocation>
        <location evidence="1 9">Cell membrane</location>
        <topology evidence="1 9">Multi-pass membrane protein</topology>
    </subcellularLocation>
</comment>
<dbReference type="EMBL" id="CP013244">
    <property type="protein sequence ID" value="ANP44732.1"/>
    <property type="molecule type" value="Genomic_DNA"/>
</dbReference>
<dbReference type="NCBIfam" id="TIGR00916">
    <property type="entry name" value="2A0604s01"/>
    <property type="match status" value="1"/>
</dbReference>
<evidence type="ECO:0000259" key="12">
    <source>
        <dbReference type="Pfam" id="PF22599"/>
    </source>
</evidence>
<dbReference type="Gene3D" id="3.30.70.3400">
    <property type="match status" value="2"/>
</dbReference>
<gene>
    <name evidence="9" type="primary">secD</name>
    <name evidence="13" type="ORF">ATE48_01730</name>
</gene>
<dbReference type="PANTHER" id="PTHR30081">
    <property type="entry name" value="PROTEIN-EXPORT MEMBRANE PROTEIN SEC"/>
    <property type="match status" value="1"/>
</dbReference>
<keyword evidence="4 9" id="KW-0812">Transmembrane</keyword>
<dbReference type="Pfam" id="PF21760">
    <property type="entry name" value="SecD_1st"/>
    <property type="match status" value="1"/>
</dbReference>
<dbReference type="InterPro" id="IPR048631">
    <property type="entry name" value="SecD_1st"/>
</dbReference>
<feature type="transmembrane region" description="Helical" evidence="9">
    <location>
        <begin position="489"/>
        <end position="517"/>
    </location>
</feature>
<evidence type="ECO:0000259" key="11">
    <source>
        <dbReference type="Pfam" id="PF21760"/>
    </source>
</evidence>
<dbReference type="Gene3D" id="3.30.1360.200">
    <property type="match status" value="1"/>
</dbReference>
<evidence type="ECO:0000256" key="3">
    <source>
        <dbReference type="ARBA" id="ARBA00022475"/>
    </source>
</evidence>
<keyword evidence="5 9" id="KW-0653">Protein transport</keyword>
<protein>
    <recommendedName>
        <fullName evidence="9">Protein translocase subunit SecD</fullName>
    </recommendedName>
</protein>
<comment type="function">
    <text evidence="9">Part of the Sec protein translocase complex. Interacts with the SecYEG preprotein conducting channel. SecDF uses the proton motive force (PMF) to complete protein translocation after the ATP-dependent function of SecA.</text>
</comment>
<evidence type="ECO:0000256" key="9">
    <source>
        <dbReference type="HAMAP-Rule" id="MF_01463"/>
    </source>
</evidence>
<keyword evidence="6 9" id="KW-1133">Transmembrane helix</keyword>
<keyword evidence="8 9" id="KW-0472">Membrane</keyword>
<dbReference type="GO" id="GO:0065002">
    <property type="term" value="P:intracellular protein transmembrane transport"/>
    <property type="evidence" value="ECO:0007669"/>
    <property type="project" value="UniProtKB-UniRule"/>
</dbReference>
<evidence type="ECO:0000256" key="7">
    <source>
        <dbReference type="ARBA" id="ARBA00023010"/>
    </source>
</evidence>
<evidence type="ECO:0000256" key="6">
    <source>
        <dbReference type="ARBA" id="ARBA00022989"/>
    </source>
</evidence>
<keyword evidence="14" id="KW-1185">Reference proteome</keyword>
<evidence type="ECO:0000259" key="10">
    <source>
        <dbReference type="Pfam" id="PF02355"/>
    </source>
</evidence>
<feature type="domain" description="Protein export membrane protein SecD/SecF C-terminal" evidence="10">
    <location>
        <begin position="348"/>
        <end position="514"/>
    </location>
</feature>
<comment type="caution">
    <text evidence="9">Lacks conserved residue(s) required for the propagation of feature annotation.</text>
</comment>
<dbReference type="GO" id="GO:0005886">
    <property type="term" value="C:plasma membrane"/>
    <property type="evidence" value="ECO:0007669"/>
    <property type="project" value="UniProtKB-SubCell"/>
</dbReference>
<evidence type="ECO:0000256" key="4">
    <source>
        <dbReference type="ARBA" id="ARBA00022692"/>
    </source>
</evidence>
<feature type="transmembrane region" description="Helical" evidence="9">
    <location>
        <begin position="418"/>
        <end position="437"/>
    </location>
</feature>
<dbReference type="InterPro" id="IPR054384">
    <property type="entry name" value="SecDF_P1_head"/>
</dbReference>
<dbReference type="FunFam" id="1.20.1640.10:FF:000004">
    <property type="entry name" value="Protein translocase subunit SecD"/>
    <property type="match status" value="1"/>
</dbReference>
<dbReference type="STRING" id="1759059.ATE48_01730"/>
<dbReference type="InterPro" id="IPR048634">
    <property type="entry name" value="SecD_SecF_C"/>
</dbReference>
<name>A0A1B1ADV2_9PROT</name>
<dbReference type="InterPro" id="IPR022813">
    <property type="entry name" value="SecD/SecF_arch_bac"/>
</dbReference>
<dbReference type="NCBIfam" id="TIGR01129">
    <property type="entry name" value="secD"/>
    <property type="match status" value="1"/>
</dbReference>
<dbReference type="FunCoup" id="A0A1B1ADV2">
    <property type="interactions" value="307"/>
</dbReference>
<feature type="domain" description="Protein translocase subunit SecDF P1" evidence="11">
    <location>
        <begin position="160"/>
        <end position="217"/>
    </location>
</feature>
<dbReference type="GO" id="GO:0006605">
    <property type="term" value="P:protein targeting"/>
    <property type="evidence" value="ECO:0007669"/>
    <property type="project" value="UniProtKB-UniRule"/>
</dbReference>
<comment type="subunit">
    <text evidence="9">Forms a complex with SecF. Part of the essential Sec protein translocation apparatus which comprises SecA, SecYEG and auxiliary proteins SecDF-YajC and YidC.</text>
</comment>
<dbReference type="SUPFAM" id="SSF82866">
    <property type="entry name" value="Multidrug efflux transporter AcrB transmembrane domain"/>
    <property type="match status" value="1"/>
</dbReference>
<sequence length="527" mass="57048">MLKLPRWRVVLVIIFSVLGLVFAMPNVLPPNVREHIPTWLPHQTLNLGLDLQGGSHLLLEVDTETLHRNQLDNIAEQMASTLREAEPAIRYTGRGVVGDAARVRLIDPTEMRRALEVLRPISRSSTNGNEIIAFTEGADGAIEGRMTPASLRELSRQAAQQSIEVIRRRVDPTGANEINPVRQGENRIVVQAPGVSDPEMLKDRIGTTALMTFHMVREVEPGGALPPGTMLVQPDPEMGAQPEVVERRPRFTGERLVSATPSTDSQTGEFVLSFRLDSEGTRLFCRITRDNTGQRFAILLDNQVLTAPRINEPICGGSGQISGNFTAQSANDLAIMLRAGALPAPLTVIEQRTVTAELGQDAVDAGTKATLYGGIAVVLFMVLAYGMFGVLACLALVINIAMIIGVMSITGATLSLPGIAGLVLTMGMAVDANVLIYERMREEQANGRGPALAIDAGFARALVTIIDSHVTQIGVALILFWFGHGPVRGFAWTLSIGVVTSVITATLVTQFFIAIWFRLVRPQKLPI</sequence>
<proteinExistence type="inferred from homology"/>
<organism evidence="13 14">
    <name type="scientific">Candidatus Viadribacter manganicus</name>
    <dbReference type="NCBI Taxonomy" id="1759059"/>
    <lineage>
        <taxon>Bacteria</taxon>
        <taxon>Pseudomonadati</taxon>
        <taxon>Pseudomonadota</taxon>
        <taxon>Alphaproteobacteria</taxon>
        <taxon>Hyphomonadales</taxon>
        <taxon>Hyphomonadaceae</taxon>
        <taxon>Candidatus Viadribacter</taxon>
    </lineage>
</organism>
<comment type="similarity">
    <text evidence="9">Belongs to the SecD/SecF family. SecD subfamily.</text>
</comment>
<dbReference type="HAMAP" id="MF_01463_B">
    <property type="entry name" value="SecD_B"/>
    <property type="match status" value="1"/>
</dbReference>
<keyword evidence="7 9" id="KW-0811">Translocation</keyword>
<keyword evidence="2 9" id="KW-0813">Transport</keyword>
<feature type="transmembrane region" description="Helical" evidence="9">
    <location>
        <begin position="458"/>
        <end position="483"/>
    </location>
</feature>
<dbReference type="PANTHER" id="PTHR30081:SF1">
    <property type="entry name" value="PROTEIN TRANSLOCASE SUBUNIT SECD"/>
    <property type="match status" value="1"/>
</dbReference>
<dbReference type="AlphaFoldDB" id="A0A1B1ADV2"/>
<dbReference type="GO" id="GO:0043952">
    <property type="term" value="P:protein transport by the Sec complex"/>
    <property type="evidence" value="ECO:0007669"/>
    <property type="project" value="UniProtKB-UniRule"/>
</dbReference>
<dbReference type="KEGG" id="cbot:ATE48_01730"/>
<evidence type="ECO:0000256" key="5">
    <source>
        <dbReference type="ARBA" id="ARBA00022927"/>
    </source>
</evidence>
<evidence type="ECO:0000313" key="13">
    <source>
        <dbReference type="EMBL" id="ANP44732.1"/>
    </source>
</evidence>
<dbReference type="OrthoDB" id="9805019at2"/>
<dbReference type="InterPro" id="IPR022646">
    <property type="entry name" value="SecD/SecF_CS"/>
</dbReference>
<feature type="domain" description="SecDF P1 head subdomain" evidence="12">
    <location>
        <begin position="239"/>
        <end position="344"/>
    </location>
</feature>
<dbReference type="Pfam" id="PF02355">
    <property type="entry name" value="SecD_SecF_C"/>
    <property type="match status" value="1"/>
</dbReference>
<dbReference type="RefSeq" id="WP_066767223.1">
    <property type="nucleotide sequence ID" value="NZ_CP013244.1"/>
</dbReference>
<dbReference type="Proteomes" id="UP000092498">
    <property type="component" value="Chromosome"/>
</dbReference>
<dbReference type="GO" id="GO:0015450">
    <property type="term" value="F:protein-transporting ATPase activity"/>
    <property type="evidence" value="ECO:0007669"/>
    <property type="project" value="InterPro"/>
</dbReference>
<feature type="transmembrane region" description="Helical" evidence="9">
    <location>
        <begin position="393"/>
        <end position="412"/>
    </location>
</feature>
<keyword evidence="3 9" id="KW-1003">Cell membrane</keyword>